<evidence type="ECO:0000313" key="7">
    <source>
        <dbReference type="Proteomes" id="UP000228596"/>
    </source>
</evidence>
<evidence type="ECO:0000256" key="3">
    <source>
        <dbReference type="ARBA" id="ARBA00023274"/>
    </source>
</evidence>
<dbReference type="NCBIfam" id="TIGR00012">
    <property type="entry name" value="L29"/>
    <property type="match status" value="1"/>
</dbReference>
<organism evidence="6 7">
    <name type="scientific">Candidatus Berkelbacteria bacterium CG10_big_fil_rev_8_21_14_0_10_41_12</name>
    <dbReference type="NCBI Taxonomy" id="1974513"/>
    <lineage>
        <taxon>Bacteria</taxon>
        <taxon>Candidatus Berkelbacteria</taxon>
    </lineage>
</organism>
<dbReference type="SUPFAM" id="SSF46561">
    <property type="entry name" value="Ribosomal protein L29 (L29p)"/>
    <property type="match status" value="1"/>
</dbReference>
<dbReference type="GO" id="GO:1990904">
    <property type="term" value="C:ribonucleoprotein complex"/>
    <property type="evidence" value="ECO:0007669"/>
    <property type="project" value="UniProtKB-KW"/>
</dbReference>
<protein>
    <recommendedName>
        <fullName evidence="4 5">Large ribosomal subunit protein uL29</fullName>
    </recommendedName>
</protein>
<dbReference type="GO" id="GO:0006412">
    <property type="term" value="P:translation"/>
    <property type="evidence" value="ECO:0007669"/>
    <property type="project" value="UniProtKB-UniRule"/>
</dbReference>
<dbReference type="Proteomes" id="UP000228596">
    <property type="component" value="Unassembled WGS sequence"/>
</dbReference>
<dbReference type="AlphaFoldDB" id="A0A2M6WXV4"/>
<evidence type="ECO:0000256" key="2">
    <source>
        <dbReference type="ARBA" id="ARBA00022980"/>
    </source>
</evidence>
<gene>
    <name evidence="5 6" type="primary">rpmC</name>
    <name evidence="6" type="ORF">COT77_00630</name>
</gene>
<dbReference type="InterPro" id="IPR001854">
    <property type="entry name" value="Ribosomal_uL29"/>
</dbReference>
<comment type="similarity">
    <text evidence="1 5">Belongs to the universal ribosomal protein uL29 family.</text>
</comment>
<dbReference type="InterPro" id="IPR036049">
    <property type="entry name" value="Ribosomal_uL29_sf"/>
</dbReference>
<dbReference type="Pfam" id="PF00831">
    <property type="entry name" value="Ribosomal_L29"/>
    <property type="match status" value="1"/>
</dbReference>
<evidence type="ECO:0000256" key="1">
    <source>
        <dbReference type="ARBA" id="ARBA00009254"/>
    </source>
</evidence>
<proteinExistence type="inferred from homology"/>
<reference evidence="7" key="1">
    <citation type="submission" date="2017-09" db="EMBL/GenBank/DDBJ databases">
        <title>Depth-based differentiation of microbial function through sediment-hosted aquifers and enrichment of novel symbionts in the deep terrestrial subsurface.</title>
        <authorList>
            <person name="Probst A.J."/>
            <person name="Ladd B."/>
            <person name="Jarett J.K."/>
            <person name="Geller-Mcgrath D.E."/>
            <person name="Sieber C.M.K."/>
            <person name="Emerson J.B."/>
            <person name="Anantharaman K."/>
            <person name="Thomas B.C."/>
            <person name="Malmstrom R."/>
            <person name="Stieglmeier M."/>
            <person name="Klingl A."/>
            <person name="Woyke T."/>
            <person name="Ryan C.M."/>
            <person name="Banfield J.F."/>
        </authorList>
    </citation>
    <scope>NUCLEOTIDE SEQUENCE [LARGE SCALE GENOMIC DNA]</scope>
</reference>
<dbReference type="EMBL" id="PEZV01000004">
    <property type="protein sequence ID" value="PIT97603.1"/>
    <property type="molecule type" value="Genomic_DNA"/>
</dbReference>
<accession>A0A2M6WXV4</accession>
<evidence type="ECO:0000313" key="6">
    <source>
        <dbReference type="EMBL" id="PIT97603.1"/>
    </source>
</evidence>
<dbReference type="Gene3D" id="1.10.287.310">
    <property type="match status" value="1"/>
</dbReference>
<dbReference type="HAMAP" id="MF_00374">
    <property type="entry name" value="Ribosomal_uL29"/>
    <property type="match status" value="1"/>
</dbReference>
<comment type="caution">
    <text evidence="6">The sequence shown here is derived from an EMBL/GenBank/DDBJ whole genome shotgun (WGS) entry which is preliminary data.</text>
</comment>
<dbReference type="GO" id="GO:0003735">
    <property type="term" value="F:structural constituent of ribosome"/>
    <property type="evidence" value="ECO:0007669"/>
    <property type="project" value="InterPro"/>
</dbReference>
<name>A0A2M6WXV4_9BACT</name>
<dbReference type="GO" id="GO:0005840">
    <property type="term" value="C:ribosome"/>
    <property type="evidence" value="ECO:0007669"/>
    <property type="project" value="UniProtKB-KW"/>
</dbReference>
<keyword evidence="3 5" id="KW-0687">Ribonucleoprotein</keyword>
<evidence type="ECO:0000256" key="5">
    <source>
        <dbReference type="HAMAP-Rule" id="MF_00374"/>
    </source>
</evidence>
<sequence>MKVKEELKQLRLMGDEKLMTELVKTRKEYLDFSLSSTQRAKQANKGKLLRKKIARIETVISQKISEKLGENDGN</sequence>
<evidence type="ECO:0000256" key="4">
    <source>
        <dbReference type="ARBA" id="ARBA00035204"/>
    </source>
</evidence>
<keyword evidence="2 5" id="KW-0689">Ribosomal protein</keyword>